<reference evidence="8" key="1">
    <citation type="journal article" date="2013" name="BMC Genomics">
        <title>Genome and transcriptome sequencing of the halophilic fungus Wallemia ichthyophaga: haloadaptations present and absent.</title>
        <authorList>
            <person name="Zajc J."/>
            <person name="Liu Y."/>
            <person name="Dai W."/>
            <person name="Yang Z."/>
            <person name="Hu J."/>
            <person name="Gostincar C."/>
            <person name="Gunde-Cimerman N."/>
        </authorList>
    </citation>
    <scope>NUCLEOTIDE SEQUENCE [LARGE SCALE GENOMIC DNA]</scope>
    <source>
        <strain evidence="8">EXF-994 / CBS 113033</strain>
    </source>
</reference>
<dbReference type="Pfam" id="PF00150">
    <property type="entry name" value="Cellulase"/>
    <property type="match status" value="1"/>
</dbReference>
<dbReference type="RefSeq" id="XP_009269307.1">
    <property type="nucleotide sequence ID" value="XM_009271032.1"/>
</dbReference>
<dbReference type="GeneID" id="20374356"/>
<dbReference type="GO" id="GO:0005576">
    <property type="term" value="C:extracellular region"/>
    <property type="evidence" value="ECO:0007669"/>
    <property type="project" value="TreeGrafter"/>
</dbReference>
<dbReference type="GO" id="GO:0009251">
    <property type="term" value="P:glucan catabolic process"/>
    <property type="evidence" value="ECO:0007669"/>
    <property type="project" value="TreeGrafter"/>
</dbReference>
<evidence type="ECO:0000313" key="8">
    <source>
        <dbReference type="Proteomes" id="UP000014064"/>
    </source>
</evidence>
<evidence type="ECO:0000313" key="7">
    <source>
        <dbReference type="EMBL" id="EOQ99862.1"/>
    </source>
</evidence>
<dbReference type="PANTHER" id="PTHR31297">
    <property type="entry name" value="GLUCAN ENDO-1,6-BETA-GLUCOSIDASE B"/>
    <property type="match status" value="1"/>
</dbReference>
<comment type="similarity">
    <text evidence="1 4">Belongs to the glycosyl hydrolase 5 (cellulase A) family.</text>
</comment>
<evidence type="ECO:0000256" key="4">
    <source>
        <dbReference type="RuleBase" id="RU361153"/>
    </source>
</evidence>
<dbReference type="OMA" id="TKQYWKD"/>
<dbReference type="eggNOG" id="ENOG502QPYU">
    <property type="taxonomic scope" value="Eukaryota"/>
</dbReference>
<dbReference type="AlphaFoldDB" id="R9ACJ6"/>
<dbReference type="SUPFAM" id="SSF51445">
    <property type="entry name" value="(Trans)glycosidases"/>
    <property type="match status" value="1"/>
</dbReference>
<feature type="chain" id="PRO_5004480280" evidence="5">
    <location>
        <begin position="20"/>
        <end position="412"/>
    </location>
</feature>
<accession>R9ACJ6</accession>
<dbReference type="PANTHER" id="PTHR31297:SF42">
    <property type="entry name" value="GLYCOSIDE HYDROLASE FAMILY 5 DOMAIN-CONTAINING PROTEIN"/>
    <property type="match status" value="1"/>
</dbReference>
<dbReference type="Gene3D" id="3.20.20.80">
    <property type="entry name" value="Glycosidases"/>
    <property type="match status" value="1"/>
</dbReference>
<evidence type="ECO:0000256" key="3">
    <source>
        <dbReference type="ARBA" id="ARBA00023295"/>
    </source>
</evidence>
<dbReference type="OrthoDB" id="62120at2759"/>
<evidence type="ECO:0000256" key="5">
    <source>
        <dbReference type="SAM" id="SignalP"/>
    </source>
</evidence>
<dbReference type="GO" id="GO:0008422">
    <property type="term" value="F:beta-glucosidase activity"/>
    <property type="evidence" value="ECO:0007669"/>
    <property type="project" value="TreeGrafter"/>
</dbReference>
<dbReference type="InterPro" id="IPR050386">
    <property type="entry name" value="Glycosyl_hydrolase_5"/>
</dbReference>
<sequence length="412" mass="46557">MVKVLQALAVLSAAALTTANPVYRRQNAGESVLRGVNIGGWLLMEPFITPTVFDDTLDDQIVDEWTFGERQDTEVATQAVNDHLENFITEDDFAQIKAAGLSHVRIPVPHWAFDKKDFEPFIVGNRLEKLREGLGWARNNGLMAWIDLHTAPGGQNGFDNDGQLLPQGQWHKDQAQVERTLQVIQMITDEFATPEYADVVESIELLNEPATFQDEAMMPVLKNYYQSGNDIVSGNGANASVVIHDGFKEDPHFWDGFLDGTQLDVHRYQVFSPAALKRTDQERVSTACSYKQPLQQVTNQHHFAVVGEWTAAITDCIPYLNGRIVEGARYEGDHSVSNEYIGSCADKSGDGSNWTQEYKDSLRLFWEAQVDAYGERYFFWTWKTELGADWSYQRLLELGVLPQDPTDWTPRC</sequence>
<evidence type="ECO:0000256" key="2">
    <source>
        <dbReference type="ARBA" id="ARBA00022801"/>
    </source>
</evidence>
<proteinExistence type="inferred from homology"/>
<keyword evidence="2 4" id="KW-0378">Hydrolase</keyword>
<keyword evidence="8" id="KW-1185">Reference proteome</keyword>
<dbReference type="KEGG" id="wic:J056_001404"/>
<dbReference type="InterPro" id="IPR017853">
    <property type="entry name" value="GH"/>
</dbReference>
<feature type="domain" description="Glycoside hydrolase family 5" evidence="6">
    <location>
        <begin position="74"/>
        <end position="311"/>
    </location>
</feature>
<gene>
    <name evidence="7" type="ORF">J056_001404</name>
</gene>
<keyword evidence="3 4" id="KW-0326">Glycosidase</keyword>
<dbReference type="Proteomes" id="UP000014064">
    <property type="component" value="Unassembled WGS sequence"/>
</dbReference>
<dbReference type="STRING" id="1299270.R9ACJ6"/>
<keyword evidence="5" id="KW-0732">Signal</keyword>
<dbReference type="GO" id="GO:0009986">
    <property type="term" value="C:cell surface"/>
    <property type="evidence" value="ECO:0007669"/>
    <property type="project" value="TreeGrafter"/>
</dbReference>
<dbReference type="InterPro" id="IPR001547">
    <property type="entry name" value="Glyco_hydro_5"/>
</dbReference>
<evidence type="ECO:0000259" key="6">
    <source>
        <dbReference type="Pfam" id="PF00150"/>
    </source>
</evidence>
<evidence type="ECO:0000256" key="1">
    <source>
        <dbReference type="ARBA" id="ARBA00005641"/>
    </source>
</evidence>
<organism evidence="7 8">
    <name type="scientific">Wallemia ichthyophaga (strain EXF-994 / CBS 113033)</name>
    <dbReference type="NCBI Taxonomy" id="1299270"/>
    <lineage>
        <taxon>Eukaryota</taxon>
        <taxon>Fungi</taxon>
        <taxon>Dikarya</taxon>
        <taxon>Basidiomycota</taxon>
        <taxon>Wallemiomycotina</taxon>
        <taxon>Wallemiomycetes</taxon>
        <taxon>Wallemiales</taxon>
        <taxon>Wallemiaceae</taxon>
        <taxon>Wallemia</taxon>
    </lineage>
</organism>
<protein>
    <submittedName>
        <fullName evidence="7">Glucan 1,3-beta-glucosidase</fullName>
    </submittedName>
</protein>
<dbReference type="HOGENOM" id="CLU_004624_0_2_1"/>
<name>R9ACJ6_WALI9</name>
<dbReference type="EMBL" id="KE007238">
    <property type="protein sequence ID" value="EOQ99862.1"/>
    <property type="molecule type" value="Genomic_DNA"/>
</dbReference>
<feature type="signal peptide" evidence="5">
    <location>
        <begin position="1"/>
        <end position="19"/>
    </location>
</feature>